<organism evidence="2 3">
    <name type="scientific">Chitinibacter fontanus</name>
    <dbReference type="NCBI Taxonomy" id="1737446"/>
    <lineage>
        <taxon>Bacteria</taxon>
        <taxon>Pseudomonadati</taxon>
        <taxon>Pseudomonadota</taxon>
        <taxon>Betaproteobacteria</taxon>
        <taxon>Neisseriales</taxon>
        <taxon>Chitinibacteraceae</taxon>
        <taxon>Chitinibacter</taxon>
    </lineage>
</organism>
<sequence length="348" mass="38767">MRQLKRGLVVGKFAPLHLGHEALIEFALQHCEQVLVLSYTSQNFLSCTPAQRRAWFAARYGTEVRIRSCVLDASELSSWPDFPLDLPDDGAPAEVQREFCWQVLRRLGFMPDGVFSSEDYGAGFAAYLSHAAAQPVVHCPFDLERQQHSVSATQIRRGLLPAAVWLSPAVAASYQVLGKIALLGAESTGKTTLSRILAEHLGMPCVAEYGRQRWEERQGQLAFSDLLQIARTQIAHEEAALAQAREGIICDTTPLTTLFYSQALFGHADPALSALAERPYQHLFLLSPDFPLVQDGTRQDEAFRQAQHRWYLAELAQRQLSYQLISGPLEQRIQTILQAVGISPESIK</sequence>
<evidence type="ECO:0000259" key="1">
    <source>
        <dbReference type="Pfam" id="PF13521"/>
    </source>
</evidence>
<dbReference type="PANTHER" id="PTHR37512:SF1">
    <property type="entry name" value="NADR_TTD14 AAA DOMAIN-CONTAINING PROTEIN"/>
    <property type="match status" value="1"/>
</dbReference>
<protein>
    <submittedName>
        <fullName evidence="2">AAA family ATPase</fullName>
    </submittedName>
</protein>
<dbReference type="InterPro" id="IPR052735">
    <property type="entry name" value="NAD_biosynth-regulator"/>
</dbReference>
<dbReference type="SUPFAM" id="SSF52540">
    <property type="entry name" value="P-loop containing nucleoside triphosphate hydrolases"/>
    <property type="match status" value="1"/>
</dbReference>
<dbReference type="InterPro" id="IPR014729">
    <property type="entry name" value="Rossmann-like_a/b/a_fold"/>
</dbReference>
<dbReference type="KEGG" id="cfon:HZU75_15120"/>
<dbReference type="NCBIfam" id="TIGR00125">
    <property type="entry name" value="cyt_tran_rel"/>
    <property type="match status" value="1"/>
</dbReference>
<dbReference type="GO" id="GO:0003824">
    <property type="term" value="F:catalytic activity"/>
    <property type="evidence" value="ECO:0007669"/>
    <property type="project" value="InterPro"/>
</dbReference>
<evidence type="ECO:0000313" key="2">
    <source>
        <dbReference type="EMBL" id="QLI82742.1"/>
    </source>
</evidence>
<feature type="domain" description="NadR/Ttd14 AAA" evidence="1">
    <location>
        <begin position="179"/>
        <end position="332"/>
    </location>
</feature>
<dbReference type="Pfam" id="PF13521">
    <property type="entry name" value="AAA_28"/>
    <property type="match status" value="1"/>
</dbReference>
<dbReference type="InterPro" id="IPR038727">
    <property type="entry name" value="NadR/Ttd14_AAA_dom"/>
</dbReference>
<evidence type="ECO:0000313" key="3">
    <source>
        <dbReference type="Proteomes" id="UP000510822"/>
    </source>
</evidence>
<dbReference type="RefSeq" id="WP_180306818.1">
    <property type="nucleotide sequence ID" value="NZ_CP058952.1"/>
</dbReference>
<dbReference type="InterPro" id="IPR004821">
    <property type="entry name" value="Cyt_trans-like"/>
</dbReference>
<dbReference type="PANTHER" id="PTHR37512">
    <property type="entry name" value="TRIFUNCTIONAL NAD BIOSYNTHESIS/REGULATOR PROTEIN NADR"/>
    <property type="match status" value="1"/>
</dbReference>
<keyword evidence="3" id="KW-1185">Reference proteome</keyword>
<dbReference type="SUPFAM" id="SSF52374">
    <property type="entry name" value="Nucleotidylyl transferase"/>
    <property type="match status" value="1"/>
</dbReference>
<dbReference type="AlphaFoldDB" id="A0A7D5ZA74"/>
<dbReference type="Gene3D" id="3.40.50.300">
    <property type="entry name" value="P-loop containing nucleotide triphosphate hydrolases"/>
    <property type="match status" value="1"/>
</dbReference>
<name>A0A7D5ZA74_9NEIS</name>
<proteinExistence type="predicted"/>
<gene>
    <name evidence="2" type="ORF">HZU75_15120</name>
</gene>
<dbReference type="InterPro" id="IPR027417">
    <property type="entry name" value="P-loop_NTPase"/>
</dbReference>
<dbReference type="EMBL" id="CP058952">
    <property type="protein sequence ID" value="QLI82742.1"/>
    <property type="molecule type" value="Genomic_DNA"/>
</dbReference>
<dbReference type="Gene3D" id="3.40.50.620">
    <property type="entry name" value="HUPs"/>
    <property type="match status" value="1"/>
</dbReference>
<reference evidence="2 3" key="1">
    <citation type="journal article" date="2016" name="Int. J. Syst. Evol. Microbiol.">
        <title>Chitinibacter fontanus sp. nov., isolated from a spring.</title>
        <authorList>
            <person name="Sheu S.Y."/>
            <person name="Li Y.S."/>
            <person name="Young C.C."/>
            <person name="Chen W.M."/>
        </authorList>
    </citation>
    <scope>NUCLEOTIDE SEQUENCE [LARGE SCALE GENOMIC DNA]</scope>
    <source>
        <strain evidence="2 3">STM-7</strain>
    </source>
</reference>
<accession>A0A7D5ZA74</accession>
<dbReference type="Proteomes" id="UP000510822">
    <property type="component" value="Chromosome"/>
</dbReference>